<keyword evidence="3" id="KW-1185">Reference proteome</keyword>
<evidence type="ECO:0000313" key="2">
    <source>
        <dbReference type="EMBL" id="KRY89488.1"/>
    </source>
</evidence>
<gene>
    <name evidence="2" type="ORF">T4D_13596</name>
</gene>
<accession>A0A0V1FU28</accession>
<dbReference type="AlphaFoldDB" id="A0A0V1FU28"/>
<name>A0A0V1FU28_TRIPS</name>
<proteinExistence type="predicted"/>
<dbReference type="Proteomes" id="UP000054995">
    <property type="component" value="Unassembled WGS sequence"/>
</dbReference>
<reference evidence="2 3" key="1">
    <citation type="submission" date="2015-01" db="EMBL/GenBank/DDBJ databases">
        <title>Evolution of Trichinella species and genotypes.</title>
        <authorList>
            <person name="Korhonen P.K."/>
            <person name="Edoardo P."/>
            <person name="Giuseppe L.R."/>
            <person name="Gasser R.B."/>
        </authorList>
    </citation>
    <scope>NUCLEOTIDE SEQUENCE [LARGE SCALE GENOMIC DNA]</scope>
    <source>
        <strain evidence="2">ISS470</strain>
    </source>
</reference>
<dbReference type="EMBL" id="JYDT01000031">
    <property type="protein sequence ID" value="KRY89488.1"/>
    <property type="molecule type" value="Genomic_DNA"/>
</dbReference>
<protein>
    <submittedName>
        <fullName evidence="2">Uncharacterized protein</fullName>
    </submittedName>
</protein>
<comment type="caution">
    <text evidence="2">The sequence shown here is derived from an EMBL/GenBank/DDBJ whole genome shotgun (WGS) entry which is preliminary data.</text>
</comment>
<organism evidence="2 3">
    <name type="scientific">Trichinella pseudospiralis</name>
    <name type="common">Parasitic roundworm</name>
    <dbReference type="NCBI Taxonomy" id="6337"/>
    <lineage>
        <taxon>Eukaryota</taxon>
        <taxon>Metazoa</taxon>
        <taxon>Ecdysozoa</taxon>
        <taxon>Nematoda</taxon>
        <taxon>Enoplea</taxon>
        <taxon>Dorylaimia</taxon>
        <taxon>Trichinellida</taxon>
        <taxon>Trichinellidae</taxon>
        <taxon>Trichinella</taxon>
    </lineage>
</organism>
<evidence type="ECO:0000313" key="3">
    <source>
        <dbReference type="Proteomes" id="UP000054995"/>
    </source>
</evidence>
<evidence type="ECO:0000256" key="1">
    <source>
        <dbReference type="SAM" id="MobiDB-lite"/>
    </source>
</evidence>
<sequence length="130" mass="14479">MPGAVNMKISDQISVRPPLSVCEEGFPIKIRVAEISGARKEYASVHSSNNLPNAVGRNITEPEADSLVPVCEWLHKIRSENADDTKRRSRTARSNTKEDKRYMRRFPVGPNSVSQGKGYLEKVKLSHSSS</sequence>
<feature type="region of interest" description="Disordered" evidence="1">
    <location>
        <begin position="80"/>
        <end position="130"/>
    </location>
</feature>